<proteinExistence type="predicted"/>
<protein>
    <submittedName>
        <fullName evidence="2">Sporulation related protein</fullName>
    </submittedName>
</protein>
<dbReference type="AlphaFoldDB" id="A0A2S4N5T5"/>
<dbReference type="InterPro" id="IPR007730">
    <property type="entry name" value="SPOR-like_dom"/>
</dbReference>
<comment type="caution">
    <text evidence="2">The sequence shown here is derived from an EMBL/GenBank/DDBJ whole genome shotgun (WGS) entry which is preliminary data.</text>
</comment>
<evidence type="ECO:0000313" key="3">
    <source>
        <dbReference type="Proteomes" id="UP000237056"/>
    </source>
</evidence>
<accession>A0A2S4N5T5</accession>
<keyword evidence="3" id="KW-1185">Reference proteome</keyword>
<dbReference type="OrthoDB" id="2473397at2"/>
<organism evidence="2 3">
    <name type="scientific">Flavobacterium croceum DSM 17960</name>
    <dbReference type="NCBI Taxonomy" id="1121886"/>
    <lineage>
        <taxon>Bacteria</taxon>
        <taxon>Pseudomonadati</taxon>
        <taxon>Bacteroidota</taxon>
        <taxon>Flavobacteriia</taxon>
        <taxon>Flavobacteriales</taxon>
        <taxon>Flavobacteriaceae</taxon>
        <taxon>Flavobacterium</taxon>
    </lineage>
</organism>
<dbReference type="GO" id="GO:0042834">
    <property type="term" value="F:peptidoglycan binding"/>
    <property type="evidence" value="ECO:0007669"/>
    <property type="project" value="InterPro"/>
</dbReference>
<feature type="domain" description="SPOR" evidence="1">
    <location>
        <begin position="55"/>
        <end position="125"/>
    </location>
</feature>
<reference evidence="2 3" key="1">
    <citation type="submission" date="2018-01" db="EMBL/GenBank/DDBJ databases">
        <title>Genomic Encyclopedia of Type Strains, Phase I: the one thousand microbial genomes (KMG-I) project.</title>
        <authorList>
            <person name="Goeker M."/>
        </authorList>
    </citation>
    <scope>NUCLEOTIDE SEQUENCE [LARGE SCALE GENOMIC DNA]</scope>
    <source>
        <strain evidence="2 3">DSM 17960</strain>
    </source>
</reference>
<evidence type="ECO:0000313" key="2">
    <source>
        <dbReference type="EMBL" id="POS01040.1"/>
    </source>
</evidence>
<dbReference type="RefSeq" id="WP_103726795.1">
    <property type="nucleotide sequence ID" value="NZ_PQNY01000015.1"/>
</dbReference>
<evidence type="ECO:0000259" key="1">
    <source>
        <dbReference type="Pfam" id="PF05036"/>
    </source>
</evidence>
<dbReference type="Pfam" id="PF05036">
    <property type="entry name" value="SPOR"/>
    <property type="match status" value="1"/>
</dbReference>
<name>A0A2S4N5T5_9FLAO</name>
<sequence>MNFLTISTTAKKYILFGFVLCFGQNFSQNVTLKQDPKIENLLTEKRKLNAVMANTTRYKIQIFIGNSEESKKTLIAFKKENRLTEATLIFSTPNYKVLVGNYKTRIEAERNLTILRKKFPKALLVKPNMN</sequence>
<gene>
    <name evidence="2" type="ORF">Q361_11546</name>
</gene>
<dbReference type="Proteomes" id="UP000237056">
    <property type="component" value="Unassembled WGS sequence"/>
</dbReference>
<dbReference type="EMBL" id="PQNY01000015">
    <property type="protein sequence ID" value="POS01040.1"/>
    <property type="molecule type" value="Genomic_DNA"/>
</dbReference>